<evidence type="ECO:0000256" key="1">
    <source>
        <dbReference type="ARBA" id="ARBA00009437"/>
    </source>
</evidence>
<accession>A0A6P2TKQ9</accession>
<dbReference type="InterPro" id="IPR036388">
    <property type="entry name" value="WH-like_DNA-bd_sf"/>
</dbReference>
<dbReference type="Pfam" id="PF03466">
    <property type="entry name" value="LysR_substrate"/>
    <property type="match status" value="1"/>
</dbReference>
<dbReference type="FunFam" id="1.10.10.10:FF:000001">
    <property type="entry name" value="LysR family transcriptional regulator"/>
    <property type="match status" value="1"/>
</dbReference>
<keyword evidence="4" id="KW-0804">Transcription</keyword>
<dbReference type="Pfam" id="PF00126">
    <property type="entry name" value="HTH_1"/>
    <property type="match status" value="1"/>
</dbReference>
<dbReference type="PANTHER" id="PTHR30537:SF5">
    <property type="entry name" value="HTH-TYPE TRANSCRIPTIONAL ACTIVATOR TTDR-RELATED"/>
    <property type="match status" value="1"/>
</dbReference>
<dbReference type="Gene3D" id="1.10.10.10">
    <property type="entry name" value="Winged helix-like DNA-binding domain superfamily/Winged helix DNA-binding domain"/>
    <property type="match status" value="1"/>
</dbReference>
<evidence type="ECO:0000256" key="3">
    <source>
        <dbReference type="ARBA" id="ARBA00023125"/>
    </source>
</evidence>
<protein>
    <submittedName>
        <fullName evidence="6">LysR family transcriptional regulator</fullName>
    </submittedName>
</protein>
<dbReference type="GO" id="GO:0003677">
    <property type="term" value="F:DNA binding"/>
    <property type="evidence" value="ECO:0007669"/>
    <property type="project" value="UniProtKB-KW"/>
</dbReference>
<comment type="similarity">
    <text evidence="1">Belongs to the LysR transcriptional regulatory family.</text>
</comment>
<dbReference type="InterPro" id="IPR000847">
    <property type="entry name" value="LysR_HTH_N"/>
</dbReference>
<dbReference type="PANTHER" id="PTHR30537">
    <property type="entry name" value="HTH-TYPE TRANSCRIPTIONAL REGULATOR"/>
    <property type="match status" value="1"/>
</dbReference>
<evidence type="ECO:0000256" key="2">
    <source>
        <dbReference type="ARBA" id="ARBA00023015"/>
    </source>
</evidence>
<dbReference type="InterPro" id="IPR058163">
    <property type="entry name" value="LysR-type_TF_proteobact-type"/>
</dbReference>
<evidence type="ECO:0000313" key="7">
    <source>
        <dbReference type="Proteomes" id="UP000494260"/>
    </source>
</evidence>
<dbReference type="RefSeq" id="WP_174949379.1">
    <property type="nucleotide sequence ID" value="NZ_CABVQH010000003.1"/>
</dbReference>
<dbReference type="EMBL" id="CABVQH010000003">
    <property type="protein sequence ID" value="VWC56985.1"/>
    <property type="molecule type" value="Genomic_DNA"/>
</dbReference>
<evidence type="ECO:0000259" key="5">
    <source>
        <dbReference type="PROSITE" id="PS50931"/>
    </source>
</evidence>
<dbReference type="InterPro" id="IPR036390">
    <property type="entry name" value="WH_DNA-bd_sf"/>
</dbReference>
<evidence type="ECO:0000313" key="6">
    <source>
        <dbReference type="EMBL" id="VWC56985.1"/>
    </source>
</evidence>
<dbReference type="AlphaFoldDB" id="A0A6P2TKQ9"/>
<keyword evidence="3" id="KW-0238">DNA-binding</keyword>
<keyword evidence="2" id="KW-0805">Transcription regulation</keyword>
<dbReference type="GO" id="GO:0003700">
    <property type="term" value="F:DNA-binding transcription factor activity"/>
    <property type="evidence" value="ECO:0007669"/>
    <property type="project" value="InterPro"/>
</dbReference>
<dbReference type="Gene3D" id="3.40.190.290">
    <property type="match status" value="1"/>
</dbReference>
<dbReference type="PRINTS" id="PR00039">
    <property type="entry name" value="HTHLYSR"/>
</dbReference>
<proteinExistence type="inferred from homology"/>
<dbReference type="Proteomes" id="UP000494260">
    <property type="component" value="Unassembled WGS sequence"/>
</dbReference>
<dbReference type="InterPro" id="IPR005119">
    <property type="entry name" value="LysR_subst-bd"/>
</dbReference>
<sequence>MRTLDILVAMRVFVKVVEFGSISAAARGLGMGQSTLSERLERLERHLGLPLLFRHARTLTCTDDGQIFYERSKRAIDLIEVALGVGWERHNVRGIFKLAAPQAFGEIVLPGIMVDIRKQYPDLCVELVLEDAVVDPATAGVDLSLRLGQSGVLPSDADYLGHVQRMLVASPAYLAQHGPISEPSELADHPFIRAHGIYNARFIELIGDDHTMVKVPINAAFSVNHWRSAREQLIAGFGIGILQRRVCVEAISEGHLQQILPEYNVSGLDLYAVLPVARPIPPRTRAILRIIEECLPRHLAQARP</sequence>
<dbReference type="PROSITE" id="PS50931">
    <property type="entry name" value="HTH_LYSR"/>
    <property type="match status" value="1"/>
</dbReference>
<feature type="domain" description="HTH lysR-type" evidence="5">
    <location>
        <begin position="10"/>
        <end position="62"/>
    </location>
</feature>
<dbReference type="SUPFAM" id="SSF53850">
    <property type="entry name" value="Periplasmic binding protein-like II"/>
    <property type="match status" value="1"/>
</dbReference>
<evidence type="ECO:0000256" key="4">
    <source>
        <dbReference type="ARBA" id="ARBA00023163"/>
    </source>
</evidence>
<organism evidence="6 7">
    <name type="scientific">Burkholderia lata (strain ATCC 17760 / DSM 23089 / LMG 22485 / NCIMB 9086 / R18194 / 383)</name>
    <dbReference type="NCBI Taxonomy" id="482957"/>
    <lineage>
        <taxon>Bacteria</taxon>
        <taxon>Pseudomonadati</taxon>
        <taxon>Pseudomonadota</taxon>
        <taxon>Betaproteobacteria</taxon>
        <taxon>Burkholderiales</taxon>
        <taxon>Burkholderiaceae</taxon>
        <taxon>Burkholderia</taxon>
        <taxon>Burkholderia cepacia complex</taxon>
    </lineage>
</organism>
<reference evidence="6 7" key="1">
    <citation type="submission" date="2019-09" db="EMBL/GenBank/DDBJ databases">
        <authorList>
            <person name="Depoorter E."/>
        </authorList>
    </citation>
    <scope>NUCLEOTIDE SEQUENCE [LARGE SCALE GENOMIC DNA]</scope>
    <source>
        <strain evidence="6">R-18109</strain>
    </source>
</reference>
<dbReference type="SUPFAM" id="SSF46785">
    <property type="entry name" value="Winged helix' DNA-binding domain"/>
    <property type="match status" value="1"/>
</dbReference>
<name>A0A6P2TKQ9_BURL3</name>
<gene>
    <name evidence="6" type="ORF">BLA18109_00961</name>
</gene>
<dbReference type="CDD" id="cd08422">
    <property type="entry name" value="PBP2_CrgA_like"/>
    <property type="match status" value="1"/>
</dbReference>